<evidence type="ECO:0008006" key="6">
    <source>
        <dbReference type="Google" id="ProtNLM"/>
    </source>
</evidence>
<dbReference type="GO" id="GO:0019148">
    <property type="term" value="F:D-cysteine desulfhydrase activity"/>
    <property type="evidence" value="ECO:0007669"/>
    <property type="project" value="TreeGrafter"/>
</dbReference>
<dbReference type="AlphaFoldDB" id="A0A7S2RLW1"/>
<evidence type="ECO:0000256" key="2">
    <source>
        <dbReference type="ARBA" id="ARBA00008639"/>
    </source>
</evidence>
<evidence type="ECO:0000313" key="5">
    <source>
        <dbReference type="EMBL" id="CAD9674927.1"/>
    </source>
</evidence>
<dbReference type="EMBL" id="HBHK01007909">
    <property type="protein sequence ID" value="CAD9674927.1"/>
    <property type="molecule type" value="Transcribed_RNA"/>
</dbReference>
<dbReference type="InterPro" id="IPR036052">
    <property type="entry name" value="TrpB-like_PALP_sf"/>
</dbReference>
<keyword evidence="4" id="KW-1133">Transmembrane helix</keyword>
<comment type="similarity">
    <text evidence="2">Belongs to the ACC deaminase/D-cysteine desulfhydrase family.</text>
</comment>
<dbReference type="PANTHER" id="PTHR43780:SF7">
    <property type="entry name" value="D-CYSTEINE DESULFHYDRASE 2, MITOCHONDRIAL"/>
    <property type="match status" value="1"/>
</dbReference>
<comment type="cofactor">
    <cofactor evidence="1">
        <name>pyridoxal 5'-phosphate</name>
        <dbReference type="ChEBI" id="CHEBI:597326"/>
    </cofactor>
</comment>
<feature type="transmembrane region" description="Helical" evidence="4">
    <location>
        <begin position="6"/>
        <end position="29"/>
    </location>
</feature>
<evidence type="ECO:0000256" key="3">
    <source>
        <dbReference type="ARBA" id="ARBA00022898"/>
    </source>
</evidence>
<dbReference type="Gene3D" id="3.40.50.1100">
    <property type="match status" value="2"/>
</dbReference>
<keyword evidence="4" id="KW-0812">Transmembrane</keyword>
<evidence type="ECO:0000256" key="1">
    <source>
        <dbReference type="ARBA" id="ARBA00001933"/>
    </source>
</evidence>
<evidence type="ECO:0000256" key="4">
    <source>
        <dbReference type="SAM" id="Phobius"/>
    </source>
</evidence>
<proteinExistence type="inferred from homology"/>
<organism evidence="5">
    <name type="scientific">Mucochytrium quahogii</name>
    <dbReference type="NCBI Taxonomy" id="96639"/>
    <lineage>
        <taxon>Eukaryota</taxon>
        <taxon>Sar</taxon>
        <taxon>Stramenopiles</taxon>
        <taxon>Bigyra</taxon>
        <taxon>Labyrinthulomycetes</taxon>
        <taxon>Thraustochytrida</taxon>
        <taxon>Thraustochytriidae</taxon>
        <taxon>Mucochytrium</taxon>
    </lineage>
</organism>
<dbReference type="InterPro" id="IPR027278">
    <property type="entry name" value="ACCD_DCysDesulf"/>
</dbReference>
<dbReference type="PANTHER" id="PTHR43780">
    <property type="entry name" value="1-AMINOCYCLOPROPANE-1-CARBOXYLATE DEAMINASE-RELATED"/>
    <property type="match status" value="1"/>
</dbReference>
<name>A0A7S2RLW1_9STRA</name>
<gene>
    <name evidence="5" type="ORF">QSP1433_LOCUS4875</name>
</gene>
<protein>
    <recommendedName>
        <fullName evidence="6">Tryptophan synthase beta chain-like PALP domain-containing protein</fullName>
    </recommendedName>
</protein>
<keyword evidence="3" id="KW-0663">Pyridoxal phosphate</keyword>
<sequence length="455" mass="49805">MGRLDWAIGGSVVTVSVIGFGAFVFKATLTRLYSSMEVRPPTEEMNKQCEGNESIVLKYLPELKGKIARLSLGTFPSPIDTLEYMDPESDRQVKVTLKREDRVSSSYGGNKVRTLEFQLACAKVLCEERGGSFVSMGGPGSNQIVAGAVFSHMHDVPFTAFPSAPEEPSLDNTLNVMSMISFPGWPGALWLAGLKTFLSRIYQYAYGSTEVFCMPGGFHPLGVLGQIGGILELTEQINAGELETPKHIFLPFGSSCTTCGIMCGIAIARKLGLGFENIDDITIHTVPIHPVSERFGNVLKATALWKVSIDTLKLIASMGGPDACEEFKMVHKRLVCEKGYAGEYGAHTNISLRAKAVSANGNVSSGIQPWMCSTFTSKSFACAMDFIRNNSLESESERVLIWCTKSIVQPKGPNDNIFDELNSFSKPGKKWLEQGFLSNEADFERLSKRLTRVNE</sequence>
<dbReference type="SUPFAM" id="SSF53686">
    <property type="entry name" value="Tryptophan synthase beta subunit-like PLP-dependent enzymes"/>
    <property type="match status" value="1"/>
</dbReference>
<accession>A0A7S2RLW1</accession>
<reference evidence="5" key="1">
    <citation type="submission" date="2021-01" db="EMBL/GenBank/DDBJ databases">
        <authorList>
            <person name="Corre E."/>
            <person name="Pelletier E."/>
            <person name="Niang G."/>
            <person name="Scheremetjew M."/>
            <person name="Finn R."/>
            <person name="Kale V."/>
            <person name="Holt S."/>
            <person name="Cochrane G."/>
            <person name="Meng A."/>
            <person name="Brown T."/>
            <person name="Cohen L."/>
        </authorList>
    </citation>
    <scope>NUCLEOTIDE SEQUENCE</scope>
    <source>
        <strain evidence="5">NY070348D</strain>
    </source>
</reference>
<keyword evidence="4" id="KW-0472">Membrane</keyword>